<evidence type="ECO:0000256" key="3">
    <source>
        <dbReference type="ARBA" id="ARBA00012929"/>
    </source>
</evidence>
<dbReference type="InterPro" id="IPR036291">
    <property type="entry name" value="NAD(P)-bd_dom_sf"/>
</dbReference>
<dbReference type="InterPro" id="IPR005913">
    <property type="entry name" value="dTDP_dehydrorham_reduct"/>
</dbReference>
<evidence type="ECO:0000256" key="2">
    <source>
        <dbReference type="ARBA" id="ARBA00010944"/>
    </source>
</evidence>
<sequence>MKSVLVTGANGQFGKSIEKIAVNYPQLNFVFATSSELDITSIESIEKKLFNESFSYLINCAAYTDVENSEKEPEKAYKVNADGVKNLALICKKQHTVLIHVSTDYVFDGEKGAPYLVTDVTNPINVYGASKLKGEQHIEYLMDSYFIVRTSWLYSEFGKNFYKTIFQKAKEGANLSVIDDQIGSPTHAGNLAEYILNLIIDQSKSYGIHHFTDGEILSWYGFAEKILKENGLADKVQLEKAKNYRTFARRPKYSVLEKHI</sequence>
<dbReference type="Proteomes" id="UP000740413">
    <property type="component" value="Unassembled WGS sequence"/>
</dbReference>
<evidence type="ECO:0000313" key="9">
    <source>
        <dbReference type="Proteomes" id="UP000740413"/>
    </source>
</evidence>
<evidence type="ECO:0000256" key="1">
    <source>
        <dbReference type="ARBA" id="ARBA00004781"/>
    </source>
</evidence>
<proteinExistence type="inferred from homology"/>
<dbReference type="EMBL" id="JACATN010000001">
    <property type="protein sequence ID" value="MBT2160334.1"/>
    <property type="molecule type" value="Genomic_DNA"/>
</dbReference>
<keyword evidence="6 8" id="KW-0560">Oxidoreductase</keyword>
<accession>A0ABS5WAS1</accession>
<dbReference type="PANTHER" id="PTHR10491">
    <property type="entry name" value="DTDP-4-DEHYDRORHAMNOSE REDUCTASE"/>
    <property type="match status" value="1"/>
</dbReference>
<evidence type="ECO:0000259" key="7">
    <source>
        <dbReference type="Pfam" id="PF04321"/>
    </source>
</evidence>
<dbReference type="Pfam" id="PF04321">
    <property type="entry name" value="RmlD_sub_bind"/>
    <property type="match status" value="1"/>
</dbReference>
<feature type="domain" description="RmlD-like substrate binding" evidence="7">
    <location>
        <begin position="3"/>
        <end position="257"/>
    </location>
</feature>
<comment type="catalytic activity">
    <reaction evidence="5">
        <text>dTDP-beta-L-rhamnose + NADP(+) = dTDP-4-dehydro-beta-L-rhamnose + NADPH + H(+)</text>
        <dbReference type="Rhea" id="RHEA:21796"/>
        <dbReference type="ChEBI" id="CHEBI:15378"/>
        <dbReference type="ChEBI" id="CHEBI:57510"/>
        <dbReference type="ChEBI" id="CHEBI:57783"/>
        <dbReference type="ChEBI" id="CHEBI:58349"/>
        <dbReference type="ChEBI" id="CHEBI:62830"/>
        <dbReference type="EC" id="1.1.1.133"/>
    </reaction>
</comment>
<dbReference type="GO" id="GO:0008831">
    <property type="term" value="F:dTDP-4-dehydrorhamnose reductase activity"/>
    <property type="evidence" value="ECO:0007669"/>
    <property type="project" value="UniProtKB-EC"/>
</dbReference>
<reference evidence="8 9" key="1">
    <citation type="submission" date="2020-06" db="EMBL/GenBank/DDBJ databases">
        <authorList>
            <person name="Isaeva M.P."/>
            <person name="Chernysheva N.Y."/>
        </authorList>
    </citation>
    <scope>NUCLEOTIDE SEQUENCE [LARGE SCALE GENOMIC DNA]</scope>
    <source>
        <strain evidence="8 9">KMM 6746</strain>
    </source>
</reference>
<dbReference type="CDD" id="cd05254">
    <property type="entry name" value="dTDP_HR_like_SDR_e"/>
    <property type="match status" value="1"/>
</dbReference>
<dbReference type="SUPFAM" id="SSF51735">
    <property type="entry name" value="NAD(P)-binding Rossmann-fold domains"/>
    <property type="match status" value="1"/>
</dbReference>
<evidence type="ECO:0000256" key="5">
    <source>
        <dbReference type="ARBA" id="ARBA00048200"/>
    </source>
</evidence>
<gene>
    <name evidence="8" type="primary">rfbD</name>
    <name evidence="8" type="ORF">HW347_03605</name>
</gene>
<keyword evidence="9" id="KW-1185">Reference proteome</keyword>
<comment type="caution">
    <text evidence="8">The sequence shown here is derived from an EMBL/GenBank/DDBJ whole genome shotgun (WGS) entry which is preliminary data.</text>
</comment>
<protein>
    <recommendedName>
        <fullName evidence="4 6">dTDP-4-dehydrorhamnose reductase</fullName>
        <ecNumber evidence="3 6">1.1.1.133</ecNumber>
    </recommendedName>
</protein>
<evidence type="ECO:0000256" key="4">
    <source>
        <dbReference type="ARBA" id="ARBA00017099"/>
    </source>
</evidence>
<dbReference type="Gene3D" id="3.40.50.720">
    <property type="entry name" value="NAD(P)-binding Rossmann-like Domain"/>
    <property type="match status" value="1"/>
</dbReference>
<dbReference type="RefSeq" id="WP_214610563.1">
    <property type="nucleotide sequence ID" value="NZ_JACATN010000001.1"/>
</dbReference>
<comment type="function">
    <text evidence="6">Catalyzes the reduction of dTDP-6-deoxy-L-lyxo-4-hexulose to yield dTDP-L-rhamnose.</text>
</comment>
<dbReference type="NCBIfam" id="TIGR01214">
    <property type="entry name" value="rmlD"/>
    <property type="match status" value="1"/>
</dbReference>
<evidence type="ECO:0000313" key="8">
    <source>
        <dbReference type="EMBL" id="MBT2160334.1"/>
    </source>
</evidence>
<keyword evidence="6" id="KW-0521">NADP</keyword>
<dbReference type="EC" id="1.1.1.133" evidence="3 6"/>
<dbReference type="PANTHER" id="PTHR10491:SF4">
    <property type="entry name" value="METHIONINE ADENOSYLTRANSFERASE 2 SUBUNIT BETA"/>
    <property type="match status" value="1"/>
</dbReference>
<name>A0ABS5WAS1_9FLAO</name>
<comment type="similarity">
    <text evidence="2 6">Belongs to the dTDP-4-dehydrorhamnose reductase family.</text>
</comment>
<dbReference type="Gene3D" id="3.90.25.10">
    <property type="entry name" value="UDP-galactose 4-epimerase, domain 1"/>
    <property type="match status" value="1"/>
</dbReference>
<comment type="pathway">
    <text evidence="1 6">Carbohydrate biosynthesis; dTDP-L-rhamnose biosynthesis.</text>
</comment>
<organism evidence="8 9">
    <name type="scientific">Zobellia barbeyronii</name>
    <dbReference type="NCBI Taxonomy" id="2748009"/>
    <lineage>
        <taxon>Bacteria</taxon>
        <taxon>Pseudomonadati</taxon>
        <taxon>Bacteroidota</taxon>
        <taxon>Flavobacteriia</taxon>
        <taxon>Flavobacteriales</taxon>
        <taxon>Flavobacteriaceae</taxon>
        <taxon>Zobellia</taxon>
    </lineage>
</organism>
<dbReference type="InterPro" id="IPR029903">
    <property type="entry name" value="RmlD-like-bd"/>
</dbReference>
<reference evidence="9" key="2">
    <citation type="submission" date="2023-07" db="EMBL/GenBank/DDBJ databases">
        <title>Zobellia barbeyronii sp. nov., a new marine flavobacterium, isolated from green and red algae.</title>
        <authorList>
            <person name="Nedashkovskaya O.I."/>
            <person name="Otstavnykh N."/>
            <person name="Zhukova N."/>
            <person name="Guzev K."/>
            <person name="Chausova V."/>
            <person name="Tekutyeva L."/>
            <person name="Mikhailov V."/>
            <person name="Isaeva M."/>
        </authorList>
    </citation>
    <scope>NUCLEOTIDE SEQUENCE [LARGE SCALE GENOMIC DNA]</scope>
    <source>
        <strain evidence="9">KMM 6746</strain>
    </source>
</reference>
<evidence type="ECO:0000256" key="6">
    <source>
        <dbReference type="RuleBase" id="RU364082"/>
    </source>
</evidence>